<feature type="transmembrane region" description="Helical" evidence="11">
    <location>
        <begin position="45"/>
        <end position="65"/>
    </location>
</feature>
<keyword evidence="6 11" id="KW-0812">Transmembrane</keyword>
<feature type="transmembrane region" description="Helical" evidence="11">
    <location>
        <begin position="287"/>
        <end position="308"/>
    </location>
</feature>
<evidence type="ECO:0000256" key="10">
    <source>
        <dbReference type="ARBA" id="ARBA00049506"/>
    </source>
</evidence>
<keyword evidence="7" id="KW-0256">Endoplasmic reticulum</keyword>
<accession>A0A8K1C3W6</accession>
<comment type="subcellular location">
    <subcellularLocation>
        <location evidence="1">Endoplasmic reticulum membrane</location>
        <topology evidence="1">Multi-pass membrane protein</topology>
    </subcellularLocation>
</comment>
<evidence type="ECO:0000256" key="2">
    <source>
        <dbReference type="ARBA" id="ARBA00004922"/>
    </source>
</evidence>
<evidence type="ECO:0000256" key="6">
    <source>
        <dbReference type="ARBA" id="ARBA00022692"/>
    </source>
</evidence>
<protein>
    <recommendedName>
        <fullName evidence="3">dolichyl-P-Man:Man5GlcNAc2-PP-dolichol alpha-1,3-mannosyltransferase</fullName>
        <ecNumber evidence="3">2.4.1.258</ecNumber>
    </recommendedName>
</protein>
<dbReference type="Pfam" id="PF05208">
    <property type="entry name" value="ALG3"/>
    <property type="match status" value="1"/>
</dbReference>
<feature type="transmembrane region" description="Helical" evidence="11">
    <location>
        <begin position="102"/>
        <end position="118"/>
    </location>
</feature>
<evidence type="ECO:0000256" key="8">
    <source>
        <dbReference type="ARBA" id="ARBA00022989"/>
    </source>
</evidence>
<proteinExistence type="predicted"/>
<dbReference type="OrthoDB" id="20028at2759"/>
<feature type="transmembrane region" description="Helical" evidence="11">
    <location>
        <begin position="170"/>
        <end position="193"/>
    </location>
</feature>
<evidence type="ECO:0000256" key="7">
    <source>
        <dbReference type="ARBA" id="ARBA00022824"/>
    </source>
</evidence>
<feature type="transmembrane region" description="Helical" evidence="11">
    <location>
        <begin position="361"/>
        <end position="382"/>
    </location>
</feature>
<dbReference type="Proteomes" id="UP000794436">
    <property type="component" value="Unassembled WGS sequence"/>
</dbReference>
<feature type="transmembrane region" description="Helical" evidence="11">
    <location>
        <begin position="402"/>
        <end position="421"/>
    </location>
</feature>
<evidence type="ECO:0000256" key="11">
    <source>
        <dbReference type="SAM" id="Phobius"/>
    </source>
</evidence>
<dbReference type="GO" id="GO:0005789">
    <property type="term" value="C:endoplasmic reticulum membrane"/>
    <property type="evidence" value="ECO:0007669"/>
    <property type="project" value="UniProtKB-SubCell"/>
</dbReference>
<dbReference type="InterPro" id="IPR007873">
    <property type="entry name" value="Glycosyltransferase_ALG3"/>
</dbReference>
<evidence type="ECO:0000256" key="4">
    <source>
        <dbReference type="ARBA" id="ARBA00022676"/>
    </source>
</evidence>
<keyword evidence="9 11" id="KW-0472">Membrane</keyword>
<comment type="catalytic activity">
    <reaction evidence="10">
        <text>an alpha-D-Man-(1-&gt;2)-alpha-D-Man-(1-&gt;2)-alpha-D-Man-(1-&gt;3)-[alpha-D-Man-(1-&gt;6)]-beta-D-Man-(1-&gt;4)-beta-D-GlcNAc-(1-&gt;4)-alpha-D-GlcNAc-diphospho-di-trans,poly-cis-dolichol + a di-trans,poly-cis-dolichyl beta-D-mannosyl phosphate = an alpha-D-Man-(1-&gt;2)-alpha-D-Man-(1-&gt;2)-alpha-D-Man-(1-&gt;3)-[alpha-D-Man-(1-&gt;3)-alpha-D-Man-(1-&gt;6)]-beta-D-Man-(1-&gt;4)-beta-D-GlcNAc-(1-&gt;4)-alpha-D-GlcNAc-diphospho-di-trans,poly-cis-dolichol + a di-trans,poly-cis-dolichyl phosphate + H(+)</text>
        <dbReference type="Rhea" id="RHEA:29527"/>
        <dbReference type="Rhea" id="RHEA-COMP:19498"/>
        <dbReference type="Rhea" id="RHEA-COMP:19501"/>
        <dbReference type="Rhea" id="RHEA-COMP:19516"/>
        <dbReference type="Rhea" id="RHEA-COMP:19517"/>
        <dbReference type="ChEBI" id="CHEBI:15378"/>
        <dbReference type="ChEBI" id="CHEBI:57683"/>
        <dbReference type="ChEBI" id="CHEBI:58211"/>
        <dbReference type="ChEBI" id="CHEBI:132515"/>
        <dbReference type="ChEBI" id="CHEBI:132516"/>
        <dbReference type="EC" id="2.4.1.258"/>
    </reaction>
    <physiologicalReaction direction="left-to-right" evidence="10">
        <dbReference type="Rhea" id="RHEA:29528"/>
    </physiologicalReaction>
</comment>
<sequence>MAKATTTRSMAPEKRATRIDKDAKTTQQYGPVLAALYDIMWSYRYFPYLAAMLLLTEAVLGYIIIQRVPYTEIDWQAYMQQVSQFKAGERDYVKMYGGTGPLVYPAGFLYVFSVLHSITNGGENIRLAQYIFLGFYLITIGTMLAIYYRTRVLPPWASVFLCLSKRLHSIFMLRLFNDGIAMMLLYIAVYLFARQKWRTGCAIFSFAVSIKMNVLLFAPALFFLLLQSGGILRTLYYLTICATIQIILALPFLRHNWFNYLTKAFELSRVFTYKWTVNWKFLDEEVFVSKSLALGLLCGHMLFLVLFLEKHFNIMGTFRAVLLKPFSFIEPFPMRAEVAVTSMFVINYVGICFSRTLHYQFYVWFFPTLPYLLWKTNMPLIFKIKTFLVIEYAFNTFPATPATSLALQLANFFLLITLYFTDDSHRYVPYLDAEARQNLIEYVNDFHFDGTRELAIYYGSVTEDLAEGASVVSIDEQEVILSLPKMRLTLAIGFGSSAPVTSEGYGKQVLNGMLKEAKDGVAAGESMAKLVSREYYKAKAEEELEAAAEAKRNANLRQRSAAAMP</sequence>
<evidence type="ECO:0000256" key="3">
    <source>
        <dbReference type="ARBA" id="ARBA00011964"/>
    </source>
</evidence>
<feature type="transmembrane region" description="Helical" evidence="11">
    <location>
        <begin position="130"/>
        <end position="150"/>
    </location>
</feature>
<feature type="transmembrane region" description="Helical" evidence="11">
    <location>
        <begin position="235"/>
        <end position="253"/>
    </location>
</feature>
<keyword evidence="13" id="KW-1185">Reference proteome</keyword>
<dbReference type="GO" id="GO:0052925">
    <property type="term" value="F:dol-P-Man:Man(5)GlcNAc(2)-PP-Dol alpha-1,3-mannosyltransferase activity"/>
    <property type="evidence" value="ECO:0007669"/>
    <property type="project" value="UniProtKB-EC"/>
</dbReference>
<feature type="transmembrane region" description="Helical" evidence="11">
    <location>
        <begin position="328"/>
        <end position="349"/>
    </location>
</feature>
<dbReference type="EMBL" id="SPLM01000146">
    <property type="protein sequence ID" value="TMW55969.1"/>
    <property type="molecule type" value="Genomic_DNA"/>
</dbReference>
<evidence type="ECO:0000313" key="12">
    <source>
        <dbReference type="EMBL" id="TMW55969.1"/>
    </source>
</evidence>
<comment type="pathway">
    <text evidence="2">Protein modification; protein glycosylation.</text>
</comment>
<evidence type="ECO:0000256" key="1">
    <source>
        <dbReference type="ARBA" id="ARBA00004477"/>
    </source>
</evidence>
<keyword evidence="5" id="KW-0808">Transferase</keyword>
<dbReference type="EC" id="2.4.1.258" evidence="3"/>
<gene>
    <name evidence="12" type="ORF">Poli38472_008617</name>
</gene>
<dbReference type="PANTHER" id="PTHR12646:SF0">
    <property type="entry name" value="DOL-P-MAN:MAN(5)GLCNAC(2)-PP-DOL ALPHA-1,3-MANNOSYLTRANSFERASE"/>
    <property type="match status" value="1"/>
</dbReference>
<feature type="transmembrane region" description="Helical" evidence="11">
    <location>
        <begin position="200"/>
        <end position="223"/>
    </location>
</feature>
<evidence type="ECO:0000256" key="9">
    <source>
        <dbReference type="ARBA" id="ARBA00023136"/>
    </source>
</evidence>
<keyword evidence="4" id="KW-0328">Glycosyltransferase</keyword>
<name>A0A8K1C3W6_PYTOL</name>
<evidence type="ECO:0000313" key="13">
    <source>
        <dbReference type="Proteomes" id="UP000794436"/>
    </source>
</evidence>
<reference evidence="12" key="1">
    <citation type="submission" date="2019-03" db="EMBL/GenBank/DDBJ databases">
        <title>Long read genome sequence of the mycoparasitic Pythium oligandrum ATCC 38472 isolated from sugarbeet rhizosphere.</title>
        <authorList>
            <person name="Gaulin E."/>
        </authorList>
    </citation>
    <scope>NUCLEOTIDE SEQUENCE</scope>
    <source>
        <strain evidence="12">ATCC 38472_TT</strain>
    </source>
</reference>
<organism evidence="12 13">
    <name type="scientific">Pythium oligandrum</name>
    <name type="common">Mycoparasitic fungus</name>
    <dbReference type="NCBI Taxonomy" id="41045"/>
    <lineage>
        <taxon>Eukaryota</taxon>
        <taxon>Sar</taxon>
        <taxon>Stramenopiles</taxon>
        <taxon>Oomycota</taxon>
        <taxon>Peronosporomycetes</taxon>
        <taxon>Pythiales</taxon>
        <taxon>Pythiaceae</taxon>
        <taxon>Pythium</taxon>
    </lineage>
</organism>
<dbReference type="AlphaFoldDB" id="A0A8K1C3W6"/>
<dbReference type="PANTHER" id="PTHR12646">
    <property type="entry name" value="NOT56 - RELATED"/>
    <property type="match status" value="1"/>
</dbReference>
<evidence type="ECO:0000256" key="5">
    <source>
        <dbReference type="ARBA" id="ARBA00022679"/>
    </source>
</evidence>
<keyword evidence="8 11" id="KW-1133">Transmembrane helix</keyword>
<comment type="caution">
    <text evidence="12">The sequence shown here is derived from an EMBL/GenBank/DDBJ whole genome shotgun (WGS) entry which is preliminary data.</text>
</comment>